<dbReference type="GO" id="GO:0015293">
    <property type="term" value="F:symporter activity"/>
    <property type="evidence" value="ECO:0007669"/>
    <property type="project" value="TreeGrafter"/>
</dbReference>
<dbReference type="OrthoDB" id="6075923at2759"/>
<evidence type="ECO:0000256" key="2">
    <source>
        <dbReference type="ARBA" id="ARBA00009033"/>
    </source>
</evidence>
<dbReference type="PANTHER" id="PTHR10590:SF4">
    <property type="entry name" value="SOLUTE CARRIER FAMILY 28 MEMBER 3"/>
    <property type="match status" value="1"/>
</dbReference>
<feature type="transmembrane region" description="Helical" evidence="7">
    <location>
        <begin position="134"/>
        <end position="151"/>
    </location>
</feature>
<accession>A0A1Y2B0G7</accession>
<dbReference type="InterPro" id="IPR002668">
    <property type="entry name" value="CNT_N_dom"/>
</dbReference>
<dbReference type="STRING" id="329046.A0A1Y2B0G7"/>
<dbReference type="PANTHER" id="PTHR10590">
    <property type="entry name" value="SODIUM/NUCLEOSIDE COTRANSPORTER"/>
    <property type="match status" value="1"/>
</dbReference>
<dbReference type="Pfam" id="PF07662">
    <property type="entry name" value="Nucleos_tra2_C"/>
    <property type="match status" value="1"/>
</dbReference>
<dbReference type="InterPro" id="IPR008276">
    <property type="entry name" value="C_nuclsd_transpt"/>
</dbReference>
<feature type="domain" description="Concentrative nucleoside transporter C-terminal" evidence="9">
    <location>
        <begin position="329"/>
        <end position="556"/>
    </location>
</feature>
<evidence type="ECO:0000313" key="11">
    <source>
        <dbReference type="EMBL" id="ORY27585.1"/>
    </source>
</evidence>
<feature type="transmembrane region" description="Helical" evidence="7">
    <location>
        <begin position="254"/>
        <end position="276"/>
    </location>
</feature>
<dbReference type="EMBL" id="MCGO01000101">
    <property type="protein sequence ID" value="ORY27585.1"/>
    <property type="molecule type" value="Genomic_DNA"/>
</dbReference>
<dbReference type="GO" id="GO:0005337">
    <property type="term" value="F:nucleoside transmembrane transporter activity"/>
    <property type="evidence" value="ECO:0007669"/>
    <property type="project" value="InterPro"/>
</dbReference>
<evidence type="ECO:0000259" key="10">
    <source>
        <dbReference type="Pfam" id="PF07670"/>
    </source>
</evidence>
<dbReference type="GO" id="GO:0005886">
    <property type="term" value="C:plasma membrane"/>
    <property type="evidence" value="ECO:0007669"/>
    <property type="project" value="UniProtKB-SubCell"/>
</dbReference>
<organism evidence="11 12">
    <name type="scientific">Rhizoclosmatium globosum</name>
    <dbReference type="NCBI Taxonomy" id="329046"/>
    <lineage>
        <taxon>Eukaryota</taxon>
        <taxon>Fungi</taxon>
        <taxon>Fungi incertae sedis</taxon>
        <taxon>Chytridiomycota</taxon>
        <taxon>Chytridiomycota incertae sedis</taxon>
        <taxon>Chytridiomycetes</taxon>
        <taxon>Chytridiales</taxon>
        <taxon>Chytriomycetaceae</taxon>
        <taxon>Rhizoclosmatium</taxon>
    </lineage>
</organism>
<keyword evidence="5 7" id="KW-1133">Transmembrane helix</keyword>
<reference evidence="11 12" key="1">
    <citation type="submission" date="2016-07" db="EMBL/GenBank/DDBJ databases">
        <title>Pervasive Adenine N6-methylation of Active Genes in Fungi.</title>
        <authorList>
            <consortium name="DOE Joint Genome Institute"/>
            <person name="Mondo S.J."/>
            <person name="Dannebaum R.O."/>
            <person name="Kuo R.C."/>
            <person name="Labutti K."/>
            <person name="Haridas S."/>
            <person name="Kuo A."/>
            <person name="Salamov A."/>
            <person name="Ahrendt S.R."/>
            <person name="Lipzen A."/>
            <person name="Sullivan W."/>
            <person name="Andreopoulos W.B."/>
            <person name="Clum A."/>
            <person name="Lindquist E."/>
            <person name="Daum C."/>
            <person name="Ramamoorthy G.K."/>
            <person name="Gryganskyi A."/>
            <person name="Culley D."/>
            <person name="Magnuson J.K."/>
            <person name="James T.Y."/>
            <person name="O'Malley M.A."/>
            <person name="Stajich J.E."/>
            <person name="Spatafora J.W."/>
            <person name="Visel A."/>
            <person name="Grigoriev I.V."/>
        </authorList>
    </citation>
    <scope>NUCLEOTIDE SEQUENCE [LARGE SCALE GENOMIC DNA]</scope>
    <source>
        <strain evidence="11 12">JEL800</strain>
    </source>
</reference>
<gene>
    <name evidence="11" type="ORF">BCR33DRAFT_704421</name>
</gene>
<dbReference type="Pfam" id="PF01773">
    <property type="entry name" value="Nucleos_tra2_N"/>
    <property type="match status" value="1"/>
</dbReference>
<evidence type="ECO:0000259" key="9">
    <source>
        <dbReference type="Pfam" id="PF07662"/>
    </source>
</evidence>
<feature type="transmembrane region" description="Helical" evidence="7">
    <location>
        <begin position="27"/>
        <end position="46"/>
    </location>
</feature>
<feature type="transmembrane region" description="Helical" evidence="7">
    <location>
        <begin position="296"/>
        <end position="316"/>
    </location>
</feature>
<feature type="transmembrane region" description="Helical" evidence="7">
    <location>
        <begin position="58"/>
        <end position="82"/>
    </location>
</feature>
<keyword evidence="4 7" id="KW-0812">Transmembrane</keyword>
<feature type="transmembrane region" description="Helical" evidence="7">
    <location>
        <begin position="220"/>
        <end position="242"/>
    </location>
</feature>
<feature type="transmembrane region" description="Helical" evidence="7">
    <location>
        <begin position="102"/>
        <end position="122"/>
    </location>
</feature>
<protein>
    <submittedName>
        <fullName evidence="11">Uncharacterized protein</fullName>
    </submittedName>
</protein>
<keyword evidence="3" id="KW-1003">Cell membrane</keyword>
<evidence type="ECO:0000259" key="8">
    <source>
        <dbReference type="Pfam" id="PF01773"/>
    </source>
</evidence>
<comment type="caution">
    <text evidence="11">The sequence shown here is derived from an EMBL/GenBank/DDBJ whole genome shotgun (WGS) entry which is preliminary data.</text>
</comment>
<name>A0A1Y2B0G7_9FUNG</name>
<feature type="domain" description="Nucleoside transporter/FeoB GTPase Gate" evidence="10">
    <location>
        <begin position="222"/>
        <end position="320"/>
    </location>
</feature>
<evidence type="ECO:0000256" key="1">
    <source>
        <dbReference type="ARBA" id="ARBA00004651"/>
    </source>
</evidence>
<keyword evidence="12" id="KW-1185">Reference proteome</keyword>
<evidence type="ECO:0000256" key="7">
    <source>
        <dbReference type="SAM" id="Phobius"/>
    </source>
</evidence>
<feature type="transmembrane region" description="Helical" evidence="7">
    <location>
        <begin position="536"/>
        <end position="558"/>
    </location>
</feature>
<dbReference type="Pfam" id="PF07670">
    <property type="entry name" value="Gate"/>
    <property type="match status" value="1"/>
</dbReference>
<dbReference type="InterPro" id="IPR011657">
    <property type="entry name" value="CNT_C_dom"/>
</dbReference>
<keyword evidence="6 7" id="KW-0472">Membrane</keyword>
<feature type="transmembrane region" description="Helical" evidence="7">
    <location>
        <begin position="157"/>
        <end position="177"/>
    </location>
</feature>
<evidence type="ECO:0000256" key="3">
    <source>
        <dbReference type="ARBA" id="ARBA00022475"/>
    </source>
</evidence>
<dbReference type="InterPro" id="IPR011642">
    <property type="entry name" value="Gate_dom"/>
</dbReference>
<dbReference type="Proteomes" id="UP000193642">
    <property type="component" value="Unassembled WGS sequence"/>
</dbReference>
<dbReference type="AlphaFoldDB" id="A0A1Y2B0G7"/>
<evidence type="ECO:0000256" key="6">
    <source>
        <dbReference type="ARBA" id="ARBA00023136"/>
    </source>
</evidence>
<feature type="transmembrane region" description="Helical" evidence="7">
    <location>
        <begin position="382"/>
        <end position="404"/>
    </location>
</feature>
<comment type="similarity">
    <text evidence="2">Belongs to the concentrative nucleoside transporter (CNT) (TC 2.A.41) family.</text>
</comment>
<comment type="subcellular location">
    <subcellularLocation>
        <location evidence="1">Cell membrane</location>
        <topology evidence="1">Multi-pass membrane protein</topology>
    </subcellularLocation>
</comment>
<feature type="transmembrane region" description="Helical" evidence="7">
    <location>
        <begin position="501"/>
        <end position="524"/>
    </location>
</feature>
<feature type="domain" description="Concentrative nucleoside transporter N-terminal" evidence="8">
    <location>
        <begin position="139"/>
        <end position="210"/>
    </location>
</feature>
<evidence type="ECO:0000313" key="12">
    <source>
        <dbReference type="Proteomes" id="UP000193642"/>
    </source>
</evidence>
<evidence type="ECO:0000256" key="4">
    <source>
        <dbReference type="ARBA" id="ARBA00022692"/>
    </source>
</evidence>
<proteinExistence type="inferred from homology"/>
<evidence type="ECO:0000256" key="5">
    <source>
        <dbReference type="ARBA" id="ARBA00022989"/>
    </source>
</evidence>
<feature type="transmembrane region" description="Helical" evidence="7">
    <location>
        <begin position="427"/>
        <end position="448"/>
    </location>
</feature>
<sequence>MDSKPVEIHLAEPVTKPIVGKRDTKTALYHLAIWVPLTAFIIALIIKGQGKEGYEFAIFLYVIITLRFLAKHISMSQLIYAPVGKVWDMTIGAAVRAVPQKFHLAIGGIVYFALVFGVACGTPESETGTIPQRIQSIGGVVIMTLILVAFSRDRKNIPWGTVVVGFLLQFLLALFILKTQIGVNIFYFISKLITTFLEESVAGLEFVLGPKASNPFQYTFAVAVLPAILFFVAFISIIYYIGGMQYIVAKFAWIMVRLMNTSGAESVVAAASPFVGQGESALLVKPFIEFMTRSELHSAMVSGFSTIAGSVLIAYINYTGNNPASTSTLLASCLMSVPCSLMVSKIVYPETEESLTKGTVTVPESEEKDANLLDAASKGAAIGVQLCLLITGSLLAIISLYACANDLTAWAFDIVGIKNWIDGSQPVSIQLLLSYVFWPIAFCLGIPVGDARKSAEFMATKIVVNEFAAYANFHDYAFQVNATADGSYPLNGAFPLRTVRLMSFALCGFANIGSIGIQTSILGHIAPSRKRDLAELALSAMLTGAFSTWISAAVAGAIL</sequence>